<dbReference type="Proteomes" id="UP000017786">
    <property type="component" value="Chromosome"/>
</dbReference>
<dbReference type="AlphaFoldDB" id="U5X2C6"/>
<evidence type="ECO:0000313" key="1">
    <source>
        <dbReference type="EMBL" id="AGZ54341.1"/>
    </source>
</evidence>
<dbReference type="EMBL" id="CP006835">
    <property type="protein sequence ID" value="AGZ54341.1"/>
    <property type="molecule type" value="Genomic_DNA"/>
</dbReference>
<protein>
    <submittedName>
        <fullName evidence="1">Uncharacterized protein</fullName>
    </submittedName>
</protein>
<organism evidence="1 2">
    <name type="scientific">Mycobacterium kansasii ATCC 12478</name>
    <dbReference type="NCBI Taxonomy" id="557599"/>
    <lineage>
        <taxon>Bacteria</taxon>
        <taxon>Bacillati</taxon>
        <taxon>Actinomycetota</taxon>
        <taxon>Actinomycetes</taxon>
        <taxon>Mycobacteriales</taxon>
        <taxon>Mycobacteriaceae</taxon>
        <taxon>Mycobacterium</taxon>
    </lineage>
</organism>
<sequence length="32" mass="3211">MVGAEFEVPEPAEVQAAAGAVGKRLRCAGKAP</sequence>
<reference evidence="1 2" key="1">
    <citation type="submission" date="2013-10" db="EMBL/GenBank/DDBJ databases">
        <title>Genome sequence of Mycobacterium kansasii.</title>
        <authorList>
            <consortium name="McGill University Mycobacterium genome consortium"/>
            <person name="Veyrier F.J."/>
            <person name="Behr M.A."/>
        </authorList>
    </citation>
    <scope>NUCLEOTIDE SEQUENCE [LARGE SCALE GENOMIC DNA]</scope>
    <source>
        <strain evidence="1 2">ATCC 12478</strain>
    </source>
</reference>
<dbReference type="HOGENOM" id="CLU_3390340_0_0_11"/>
<accession>U5X2C6</accession>
<dbReference type="KEGG" id="mkn:MKAN_19420"/>
<proteinExistence type="predicted"/>
<evidence type="ECO:0000313" key="2">
    <source>
        <dbReference type="Proteomes" id="UP000017786"/>
    </source>
</evidence>
<name>U5X2C6_MYCKA</name>
<gene>
    <name evidence="1" type="ORF">MKAN_19420</name>
</gene>